<comment type="caution">
    <text evidence="2">The sequence shown here is derived from an EMBL/GenBank/DDBJ whole genome shotgun (WGS) entry which is preliminary data.</text>
</comment>
<dbReference type="InterPro" id="IPR011050">
    <property type="entry name" value="Pectin_lyase_fold/virulence"/>
</dbReference>
<evidence type="ECO:0000313" key="3">
    <source>
        <dbReference type="Proteomes" id="UP000480410"/>
    </source>
</evidence>
<organism evidence="2 3">
    <name type="scientific">Pseudomonas brassicae</name>
    <dbReference type="NCBI Taxonomy" id="2708063"/>
    <lineage>
        <taxon>Bacteria</taxon>
        <taxon>Pseudomonadati</taxon>
        <taxon>Pseudomonadota</taxon>
        <taxon>Gammaproteobacteria</taxon>
        <taxon>Pseudomonadales</taxon>
        <taxon>Pseudomonadaceae</taxon>
        <taxon>Pseudomonas</taxon>
    </lineage>
</organism>
<dbReference type="PANTHER" id="PTHR35037:SF3">
    <property type="entry name" value="C-TERMINAL REGION OF AIDA-LIKE PROTEIN"/>
    <property type="match status" value="1"/>
</dbReference>
<dbReference type="PANTHER" id="PTHR35037">
    <property type="entry name" value="C-TERMINAL REGION OF AIDA-LIKE PROTEIN"/>
    <property type="match status" value="1"/>
</dbReference>
<evidence type="ECO:0000256" key="1">
    <source>
        <dbReference type="ARBA" id="ARBA00022729"/>
    </source>
</evidence>
<accession>A0A6M0D2M8</accession>
<protein>
    <recommendedName>
        <fullName evidence="4">Transporter</fullName>
    </recommendedName>
</protein>
<gene>
    <name evidence="2" type="ORF">G3435_22870</name>
</gene>
<dbReference type="Pfam" id="PF12951">
    <property type="entry name" value="PATR"/>
    <property type="match status" value="5"/>
</dbReference>
<evidence type="ECO:0000313" key="2">
    <source>
        <dbReference type="EMBL" id="NER62027.1"/>
    </source>
</evidence>
<dbReference type="InterPro" id="IPR051551">
    <property type="entry name" value="Autotransporter_adhesion"/>
</dbReference>
<dbReference type="InterPro" id="IPR013425">
    <property type="entry name" value="Autotrns_rpt"/>
</dbReference>
<reference evidence="2 3" key="1">
    <citation type="submission" date="2020-02" db="EMBL/GenBank/DDBJ databases">
        <title>Broccoli isolated Pseudomonas sp.</title>
        <authorList>
            <person name="Fujikawa T."/>
            <person name="Sawada H."/>
        </authorList>
    </citation>
    <scope>NUCLEOTIDE SEQUENCE [LARGE SCALE GENOMIC DNA]</scope>
    <source>
        <strain evidence="2 3">MAFF212428</strain>
    </source>
</reference>
<sequence length="900" mass="87555">MTISPNSIIDVALGSPLTGATSLFNVAGTLTLDGTLNITDDGGLGNGVYRLFDYTSLVNNGMILGGLPGSVTPGELQLQTAIAGQVNLLINSPNLLVQFWDGQGTVADGTVQGGSGTWNNSSTNWTDLNGTDNDAWFDQFAIFQGAAGVVTVEGSQTANALQFVTDGYQLVAGTGGELNAINGNRGSFVVRVDPNVTATLDLPVNGTGTLAKLDTGTLVLNGANGYTGGTLLNGGTLVVGNGSALGSGTLTAANGTTLDSNQAVSLGNAIGLLGQLRIGGSNALTLDGDISGNGGLLKAGAGTLTLGGGNTLSGATTVSGGSLIVNGSLASNTVTVNSGATVGGTGSLGGTLTVADGGHLSMRSGSTLSVGSLVLGADANLDAALGAPVVGTAGLINVGGNLTLDGKLNVTDIGGFDSGVYRLIDYTGTLINNGLNIGSVPNGVVPGDLDVQTAINNQVNLVVGGTNNTVLFWDGSQTTGNGSVAGGSGVWSVGGTNWTNANGTVNQAWNDTFAVFQGTGGAVTLDGVQTLNGMQFLDNGYTLSGDALALTNGASGTSNVRIGTGISATLDVAVNGNATLAKLEGGTLVLNGNNTYTGGTQLNGGTLVAGSDTALGLGALSTQGGTTLDSNTAVNLANAVVLNGSLTLAGSHDLTLSGVVSGNGELNKQGASELTLSGNNTFSGALNVLSGKLSLIGNTALGNAHLNVANNASASVFGVNNLNALTGSGALLLAAGSTLQVGARGASSVYDGSINGAGHLTKIGSGKQVLNGNSTVEGGTTVAAGSLIIGGAAGSNANLASNVDVAMGAILGGHGTINGDINLASGATLNPGNSIGTLNVAGDINFNSGSTLVIEADPDGRSDRVIATGTVSLGGSGLNIVAGAATGRRAPSTGLLRRAI</sequence>
<dbReference type="InterPro" id="IPR012332">
    <property type="entry name" value="Autotransporter_pectin_lyase_C"/>
</dbReference>
<dbReference type="AlphaFoldDB" id="A0A6M0D2M8"/>
<dbReference type="EMBL" id="JAAHBV010000616">
    <property type="protein sequence ID" value="NER62027.1"/>
    <property type="molecule type" value="Genomic_DNA"/>
</dbReference>
<dbReference type="Gene3D" id="2.160.20.20">
    <property type="match status" value="1"/>
</dbReference>
<keyword evidence="1" id="KW-0732">Signal</keyword>
<dbReference type="NCBIfam" id="TIGR02601">
    <property type="entry name" value="autotrns_rpt"/>
    <property type="match status" value="5"/>
</dbReference>
<evidence type="ECO:0008006" key="4">
    <source>
        <dbReference type="Google" id="ProtNLM"/>
    </source>
</evidence>
<name>A0A6M0D2M8_9PSED</name>
<dbReference type="Proteomes" id="UP000480410">
    <property type="component" value="Unassembled WGS sequence"/>
</dbReference>
<proteinExistence type="predicted"/>
<dbReference type="SUPFAM" id="SSF51126">
    <property type="entry name" value="Pectin lyase-like"/>
    <property type="match status" value="4"/>
</dbReference>